<name>A0A0B7AQT1_9EUPU</name>
<dbReference type="AlphaFoldDB" id="A0A0B7AQT1"/>
<feature type="region of interest" description="Disordered" evidence="1">
    <location>
        <begin position="34"/>
        <end position="69"/>
    </location>
</feature>
<dbReference type="EMBL" id="HACG01036368">
    <property type="protein sequence ID" value="CEK83233.1"/>
    <property type="molecule type" value="Transcribed_RNA"/>
</dbReference>
<reference evidence="2" key="1">
    <citation type="submission" date="2014-12" db="EMBL/GenBank/DDBJ databases">
        <title>Insight into the proteome of Arion vulgaris.</title>
        <authorList>
            <person name="Aradska J."/>
            <person name="Bulat T."/>
            <person name="Smidak R."/>
            <person name="Sarate P."/>
            <person name="Gangsoo J."/>
            <person name="Sialana F."/>
            <person name="Bilban M."/>
            <person name="Lubec G."/>
        </authorList>
    </citation>
    <scope>NUCLEOTIDE SEQUENCE</scope>
    <source>
        <tissue evidence="2">Skin</tissue>
    </source>
</reference>
<accession>A0A0B7AQT1</accession>
<evidence type="ECO:0000313" key="2">
    <source>
        <dbReference type="EMBL" id="CEK83233.1"/>
    </source>
</evidence>
<evidence type="ECO:0000256" key="1">
    <source>
        <dbReference type="SAM" id="MobiDB-lite"/>
    </source>
</evidence>
<proteinExistence type="predicted"/>
<sequence>MGEMRMTMPEFTKVEKTKQLVTVIQKQSQEMPCSKLWRENKKKGADQDQPVEERDAQCGSDLRHHVKDGHRPSMMTRFSCCTTICHIVRRPLLYLQQLKKIIMCLDRKPLGRKQERKS</sequence>
<organism evidence="2">
    <name type="scientific">Arion vulgaris</name>
    <dbReference type="NCBI Taxonomy" id="1028688"/>
    <lineage>
        <taxon>Eukaryota</taxon>
        <taxon>Metazoa</taxon>
        <taxon>Spiralia</taxon>
        <taxon>Lophotrochozoa</taxon>
        <taxon>Mollusca</taxon>
        <taxon>Gastropoda</taxon>
        <taxon>Heterobranchia</taxon>
        <taxon>Euthyneura</taxon>
        <taxon>Panpulmonata</taxon>
        <taxon>Eupulmonata</taxon>
        <taxon>Stylommatophora</taxon>
        <taxon>Helicina</taxon>
        <taxon>Arionoidea</taxon>
        <taxon>Arionidae</taxon>
        <taxon>Arion</taxon>
    </lineage>
</organism>
<gene>
    <name evidence="2" type="primary">ORF135979</name>
</gene>
<protein>
    <submittedName>
        <fullName evidence="2">Uncharacterized protein</fullName>
    </submittedName>
</protein>
<feature type="compositionally biased region" description="Basic and acidic residues" evidence="1">
    <location>
        <begin position="36"/>
        <end position="56"/>
    </location>
</feature>